<accession>A0A139BQY2</accession>
<evidence type="ECO:0000313" key="2">
    <source>
        <dbReference type="Proteomes" id="UP000070578"/>
    </source>
</evidence>
<dbReference type="PATRIC" id="fig|1796491.3.peg.2729"/>
<dbReference type="Proteomes" id="UP000070578">
    <property type="component" value="Unassembled WGS sequence"/>
</dbReference>
<protein>
    <recommendedName>
        <fullName evidence="3">GxxExxY protein</fullName>
    </recommendedName>
</protein>
<evidence type="ECO:0008006" key="3">
    <source>
        <dbReference type="Google" id="ProtNLM"/>
    </source>
</evidence>
<dbReference type="AlphaFoldDB" id="A0A139BQY2"/>
<reference evidence="1 2" key="1">
    <citation type="submission" date="2016-02" db="EMBL/GenBank/DDBJ databases">
        <authorList>
            <person name="Wen L."/>
            <person name="He K."/>
            <person name="Yang H."/>
        </authorList>
    </citation>
    <scope>NUCLEOTIDE SEQUENCE [LARGE SCALE GENOMIC DNA]</scope>
    <source>
        <strain evidence="1">ShG14-8</strain>
    </source>
</reference>
<comment type="caution">
    <text evidence="1">The sequence shown here is derived from an EMBL/GenBank/DDBJ whole genome shotgun (WGS) entry which is preliminary data.</text>
</comment>
<sequence length="121" mass="13237">MADQLTEKIIAAAIEVHKTLGFGLLESIYEEALCIELGSMEVGFQRQLAVDVLYKGHAIQGQRLDLLVANEVVVEIKSLRALPEVATAQLLSYLKATGLKRGLLLNFGEKQMVSGVKRISL</sequence>
<dbReference type="EMBL" id="LSLI01000079">
    <property type="protein sequence ID" value="KXS31362.1"/>
    <property type="molecule type" value="Genomic_DNA"/>
</dbReference>
<name>A0A139BQY2_9PROT</name>
<organism evidence="1 2">
    <name type="scientific">Candidatus Gallionella acididurans</name>
    <dbReference type="NCBI Taxonomy" id="1796491"/>
    <lineage>
        <taxon>Bacteria</taxon>
        <taxon>Pseudomonadati</taxon>
        <taxon>Pseudomonadota</taxon>
        <taxon>Betaproteobacteria</taxon>
        <taxon>Nitrosomonadales</taxon>
        <taxon>Gallionellaceae</taxon>
        <taxon>Gallionella</taxon>
    </lineage>
</organism>
<evidence type="ECO:0000313" key="1">
    <source>
        <dbReference type="EMBL" id="KXS31362.1"/>
    </source>
</evidence>
<proteinExistence type="predicted"/>
<dbReference type="NCBIfam" id="TIGR04256">
    <property type="entry name" value="GxxExxY"/>
    <property type="match status" value="1"/>
</dbReference>
<dbReference type="InterPro" id="IPR026350">
    <property type="entry name" value="GxxExxY"/>
</dbReference>
<reference evidence="1 2" key="2">
    <citation type="submission" date="2016-03" db="EMBL/GenBank/DDBJ databases">
        <title>New uncultured bacterium of the family Gallionellaceae from acid mine drainage: description and reconstruction of genome based on metagenomic analysis of microbial community.</title>
        <authorList>
            <person name="Kadnikov V."/>
            <person name="Ivasenko D."/>
            <person name="Beletsky A."/>
            <person name="Mardanov A."/>
            <person name="Danilova E."/>
            <person name="Pimenov N."/>
            <person name="Karnachuk O."/>
            <person name="Ravin N."/>
        </authorList>
    </citation>
    <scope>NUCLEOTIDE SEQUENCE [LARGE SCALE GENOMIC DNA]</scope>
    <source>
        <strain evidence="1">ShG14-8</strain>
    </source>
</reference>
<gene>
    <name evidence="1" type="ORF">AWT59_2503</name>
</gene>
<dbReference type="Pfam" id="PF13366">
    <property type="entry name" value="PDDEXK_3"/>
    <property type="match status" value="1"/>
</dbReference>